<keyword evidence="2" id="KW-0004">4Fe-4S</keyword>
<dbReference type="PROSITE" id="PS00645">
    <property type="entry name" value="COMPLEX1_51K_2"/>
    <property type="match status" value="1"/>
</dbReference>
<dbReference type="SMART" id="SM00928">
    <property type="entry name" value="NADH_4Fe-4S"/>
    <property type="match status" value="1"/>
</dbReference>
<dbReference type="InterPro" id="IPR017900">
    <property type="entry name" value="4Fe4S_Fe_S_CS"/>
</dbReference>
<dbReference type="CDD" id="cd02980">
    <property type="entry name" value="TRX_Fd_family"/>
    <property type="match status" value="1"/>
</dbReference>
<dbReference type="Gene3D" id="3.30.70.20">
    <property type="match status" value="1"/>
</dbReference>
<keyword evidence="5" id="KW-0411">Iron-sulfur</keyword>
<dbReference type="Gene3D" id="6.10.250.1450">
    <property type="match status" value="1"/>
</dbReference>
<dbReference type="GO" id="GO:0010181">
    <property type="term" value="F:FMN binding"/>
    <property type="evidence" value="ECO:0007669"/>
    <property type="project" value="InterPro"/>
</dbReference>
<feature type="domain" description="4Fe-4S ferredoxin-type" evidence="6">
    <location>
        <begin position="559"/>
        <end position="588"/>
    </location>
</feature>
<dbReference type="OrthoDB" id="9805533at2"/>
<dbReference type="Pfam" id="PF13237">
    <property type="entry name" value="Fer4_10"/>
    <property type="match status" value="1"/>
</dbReference>
<dbReference type="GO" id="GO:0008137">
    <property type="term" value="F:NADH dehydrogenase (ubiquinone) activity"/>
    <property type="evidence" value="ECO:0007669"/>
    <property type="project" value="InterPro"/>
</dbReference>
<dbReference type="InterPro" id="IPR019575">
    <property type="entry name" value="Nuop51_4Fe4S-bd"/>
</dbReference>
<dbReference type="InterPro" id="IPR036249">
    <property type="entry name" value="Thioredoxin-like_sf"/>
</dbReference>
<evidence type="ECO:0000256" key="4">
    <source>
        <dbReference type="ARBA" id="ARBA00023004"/>
    </source>
</evidence>
<dbReference type="PROSITE" id="PS00198">
    <property type="entry name" value="4FE4S_FER_1"/>
    <property type="match status" value="1"/>
</dbReference>
<dbReference type="InterPro" id="IPR011538">
    <property type="entry name" value="Nuo51_FMN-bd"/>
</dbReference>
<keyword evidence="3" id="KW-0479">Metal-binding</keyword>
<dbReference type="Pfam" id="PF10589">
    <property type="entry name" value="NADH_4Fe-4S"/>
    <property type="match status" value="1"/>
</dbReference>
<accession>A0A0D2IXP2</accession>
<comment type="similarity">
    <text evidence="1">Belongs to the complex I 51 kDa subunit family.</text>
</comment>
<dbReference type="SUPFAM" id="SSF54862">
    <property type="entry name" value="4Fe-4S ferredoxins"/>
    <property type="match status" value="1"/>
</dbReference>
<organism evidence="7 8">
    <name type="scientific">Dethiosulfatarculus sandiegensis</name>
    <dbReference type="NCBI Taxonomy" id="1429043"/>
    <lineage>
        <taxon>Bacteria</taxon>
        <taxon>Pseudomonadati</taxon>
        <taxon>Thermodesulfobacteriota</taxon>
        <taxon>Desulfarculia</taxon>
        <taxon>Desulfarculales</taxon>
        <taxon>Desulfarculaceae</taxon>
        <taxon>Dethiosulfatarculus</taxon>
    </lineage>
</organism>
<dbReference type="FunFam" id="3.40.50.11540:FF:000001">
    <property type="entry name" value="NADH dehydrogenase [ubiquinone] flavoprotein 1, mitochondrial"/>
    <property type="match status" value="1"/>
</dbReference>
<reference evidence="7 8" key="1">
    <citation type="submission" date="2013-11" db="EMBL/GenBank/DDBJ databases">
        <title>Metagenomic analysis of a methanogenic consortium involved in long chain n-alkane degradation.</title>
        <authorList>
            <person name="Davidova I.A."/>
            <person name="Callaghan A.V."/>
            <person name="Wawrik B."/>
            <person name="Pruitt S."/>
            <person name="Marks C."/>
            <person name="Duncan K.E."/>
            <person name="Suflita J.M."/>
        </authorList>
    </citation>
    <scope>NUCLEOTIDE SEQUENCE [LARGE SCALE GENOMIC DNA]</scope>
    <source>
        <strain evidence="7 8">SPR</strain>
    </source>
</reference>
<dbReference type="Gene3D" id="3.40.50.11540">
    <property type="entry name" value="NADH-ubiquinone oxidoreductase 51kDa subunit"/>
    <property type="match status" value="1"/>
</dbReference>
<name>A0A0D2IXP2_9BACT</name>
<evidence type="ECO:0000259" key="6">
    <source>
        <dbReference type="PROSITE" id="PS51379"/>
    </source>
</evidence>
<dbReference type="GO" id="GO:0046872">
    <property type="term" value="F:metal ion binding"/>
    <property type="evidence" value="ECO:0007669"/>
    <property type="project" value="UniProtKB-KW"/>
</dbReference>
<dbReference type="SUPFAM" id="SSF52833">
    <property type="entry name" value="Thioredoxin-like"/>
    <property type="match status" value="1"/>
</dbReference>
<gene>
    <name evidence="7" type="ORF">X474_26455</name>
</gene>
<comment type="caution">
    <text evidence="7">The sequence shown here is derived from an EMBL/GenBank/DDBJ whole genome shotgun (WGS) entry which is preliminary data.</text>
</comment>
<dbReference type="PANTHER" id="PTHR43578">
    <property type="entry name" value="NADH-QUINONE OXIDOREDUCTASE SUBUNIT F"/>
    <property type="match status" value="1"/>
</dbReference>
<dbReference type="PATRIC" id="fig|1429043.3.peg.5600"/>
<feature type="domain" description="4Fe-4S ferredoxin-type" evidence="6">
    <location>
        <begin position="589"/>
        <end position="616"/>
    </location>
</feature>
<keyword evidence="8" id="KW-1185">Reference proteome</keyword>
<dbReference type="PANTHER" id="PTHR43578:SF3">
    <property type="entry name" value="NADH-QUINONE OXIDOREDUCTASE SUBUNIT F"/>
    <property type="match status" value="1"/>
</dbReference>
<evidence type="ECO:0000256" key="3">
    <source>
        <dbReference type="ARBA" id="ARBA00022723"/>
    </source>
</evidence>
<dbReference type="SUPFAM" id="SSF140490">
    <property type="entry name" value="Nqo1C-terminal domain-like"/>
    <property type="match status" value="1"/>
</dbReference>
<dbReference type="FunCoup" id="A0A0D2IXP2">
    <property type="interactions" value="448"/>
</dbReference>
<evidence type="ECO:0000313" key="7">
    <source>
        <dbReference type="EMBL" id="KIX10824.1"/>
    </source>
</evidence>
<dbReference type="Proteomes" id="UP000032233">
    <property type="component" value="Unassembled WGS sequence"/>
</dbReference>
<dbReference type="PROSITE" id="PS51379">
    <property type="entry name" value="4FE4S_FER_2"/>
    <property type="match status" value="2"/>
</dbReference>
<dbReference type="InterPro" id="IPR037207">
    <property type="entry name" value="Nuop51_4Fe4S-bd_sf"/>
</dbReference>
<sequence>MDYTELQNRAERKMRSLGESRIPLIHIGTGTCGLAAGAGEVLAEARAFLNKSGLLARIVEVGCLGLCYQEPLLGIKSLGHPMIYYGRVSAANTAEILKAQLIDGEPDTKAALFTMGSDAVNGVPDFHELPFVRPQVRIALRNCGLIDPGEIDHYLARGGYEGLKRALGLSPHEVIEEIKASGLRGRGGAGFPTGVKWDFAHKSKSSEKYFICNADEGDPGAFMDRSLLEGDPHAVLEGMIIGAYAIGASEGYVYIRTEYPLAIKRLETALEQMKAYGLLGGGILDKGFAFHIKIKEGAGAFVCGEETALMASIAGGRGMPRSRPPFPAQAGLWERPTNINNVETLANVSAIMERGADWFAGYGTKKSKGTKTFSLAGKIRRTGLIEVPMGTRLKEIIEEIGGGVIGGGNFKAVQTGGPSGGCIPFSLNHLPVDYESLAEAGSIMGSGGMVVMDERTCMVDMARYFLTFTGNESCGKCLPCRLGSRQLLDILIDICEGRGSPEDLDLLEEVGEAMQKASLCGLGQTAPNPVISTLKYFRQEYEKHVIDHKCPAGVCKALFFYQIDPEKCTGCMACLRKCPANAISGSKKEPHEIDQEACIRCGECYDSCKFEAVAIM</sequence>
<evidence type="ECO:0000256" key="2">
    <source>
        <dbReference type="ARBA" id="ARBA00022485"/>
    </source>
</evidence>
<dbReference type="Pfam" id="PF01512">
    <property type="entry name" value="Complex1_51K"/>
    <property type="match status" value="1"/>
</dbReference>
<dbReference type="AlphaFoldDB" id="A0A0D2IXP2"/>
<dbReference type="Gene3D" id="3.40.30.10">
    <property type="entry name" value="Glutaredoxin"/>
    <property type="match status" value="1"/>
</dbReference>
<dbReference type="InParanoid" id="A0A0D2IXP2"/>
<dbReference type="STRING" id="1429043.X474_26455"/>
<evidence type="ECO:0000256" key="5">
    <source>
        <dbReference type="ARBA" id="ARBA00023014"/>
    </source>
</evidence>
<dbReference type="RefSeq" id="WP_052515582.1">
    <property type="nucleotide sequence ID" value="NZ_AZAC01000078.1"/>
</dbReference>
<dbReference type="InterPro" id="IPR037225">
    <property type="entry name" value="Nuo51_FMN-bd_sf"/>
</dbReference>
<dbReference type="GO" id="GO:0051539">
    <property type="term" value="F:4 iron, 4 sulfur cluster binding"/>
    <property type="evidence" value="ECO:0007669"/>
    <property type="project" value="UniProtKB-KW"/>
</dbReference>
<proteinExistence type="inferred from homology"/>
<protein>
    <submittedName>
        <fullName evidence="7">NADP oxidoreductase</fullName>
    </submittedName>
</protein>
<dbReference type="InterPro" id="IPR017896">
    <property type="entry name" value="4Fe4S_Fe-S-bd"/>
</dbReference>
<dbReference type="SUPFAM" id="SSF142984">
    <property type="entry name" value="Nqo1 middle domain-like"/>
    <property type="match status" value="1"/>
</dbReference>
<dbReference type="FunFam" id="1.20.1440.230:FF:000001">
    <property type="entry name" value="Mitochondrial NADH dehydrogenase flavoprotein 1"/>
    <property type="match status" value="1"/>
</dbReference>
<dbReference type="Gene3D" id="1.20.1440.230">
    <property type="entry name" value="NADH-ubiquinone oxidoreductase 51kDa subunit, iron-sulphur binding domain"/>
    <property type="match status" value="1"/>
</dbReference>
<dbReference type="SUPFAM" id="SSF142019">
    <property type="entry name" value="Nqo1 FMN-binding domain-like"/>
    <property type="match status" value="1"/>
</dbReference>
<evidence type="ECO:0000256" key="1">
    <source>
        <dbReference type="ARBA" id="ARBA00007523"/>
    </source>
</evidence>
<dbReference type="InterPro" id="IPR001949">
    <property type="entry name" value="NADH-UbQ_OxRdtase_51kDa_CS"/>
</dbReference>
<dbReference type="EMBL" id="AZAC01000078">
    <property type="protein sequence ID" value="KIX10824.1"/>
    <property type="molecule type" value="Genomic_DNA"/>
</dbReference>
<dbReference type="Gene3D" id="3.10.20.600">
    <property type="match status" value="1"/>
</dbReference>
<evidence type="ECO:0000313" key="8">
    <source>
        <dbReference type="Proteomes" id="UP000032233"/>
    </source>
</evidence>
<keyword evidence="4" id="KW-0408">Iron</keyword>